<evidence type="ECO:0000256" key="3">
    <source>
        <dbReference type="SAM" id="SignalP"/>
    </source>
</evidence>
<dbReference type="SUPFAM" id="SSF57095">
    <property type="entry name" value="Scorpion toxin-like"/>
    <property type="match status" value="1"/>
</dbReference>
<dbReference type="PROSITE" id="PS00940">
    <property type="entry name" value="GAMMA_THIONIN"/>
    <property type="match status" value="1"/>
</dbReference>
<sequence>MEASHRKLSAAVVLLLVLAVETGSVQAGECLSKSTTFKGLCFKSSSCNDKCLKESSAYSGGKCRGIYFTCWCITPCATQMAPEASPPQRARMDDVGGLE</sequence>
<organism evidence="5 6">
    <name type="scientific">Digitaria exilis</name>
    <dbReference type="NCBI Taxonomy" id="1010633"/>
    <lineage>
        <taxon>Eukaryota</taxon>
        <taxon>Viridiplantae</taxon>
        <taxon>Streptophyta</taxon>
        <taxon>Embryophyta</taxon>
        <taxon>Tracheophyta</taxon>
        <taxon>Spermatophyta</taxon>
        <taxon>Magnoliopsida</taxon>
        <taxon>Liliopsida</taxon>
        <taxon>Poales</taxon>
        <taxon>Poaceae</taxon>
        <taxon>PACMAD clade</taxon>
        <taxon>Panicoideae</taxon>
        <taxon>Panicodae</taxon>
        <taxon>Paniceae</taxon>
        <taxon>Anthephorinae</taxon>
        <taxon>Digitaria</taxon>
    </lineage>
</organism>
<dbReference type="GO" id="GO:0006952">
    <property type="term" value="P:defense response"/>
    <property type="evidence" value="ECO:0007669"/>
    <property type="project" value="InterPro"/>
</dbReference>
<dbReference type="EMBL" id="JACEFO010001866">
    <property type="protein sequence ID" value="KAF8697793.1"/>
    <property type="molecule type" value="Genomic_DNA"/>
</dbReference>
<evidence type="ECO:0000259" key="4">
    <source>
        <dbReference type="SMART" id="SM00505"/>
    </source>
</evidence>
<dbReference type="InterPro" id="IPR036574">
    <property type="entry name" value="Scorpion_toxin-like_sf"/>
</dbReference>
<dbReference type="CDD" id="cd00107">
    <property type="entry name" value="Knot1"/>
    <property type="match status" value="1"/>
</dbReference>
<name>A0A835BMU3_9POAL</name>
<reference evidence="5" key="1">
    <citation type="submission" date="2020-07" db="EMBL/GenBank/DDBJ databases">
        <title>Genome sequence and genetic diversity analysis of an under-domesticated orphan crop, white fonio (Digitaria exilis).</title>
        <authorList>
            <person name="Bennetzen J.L."/>
            <person name="Chen S."/>
            <person name="Ma X."/>
            <person name="Wang X."/>
            <person name="Yssel A.E.J."/>
            <person name="Chaluvadi S.R."/>
            <person name="Johnson M."/>
            <person name="Gangashetty P."/>
            <person name="Hamidou F."/>
            <person name="Sanogo M.D."/>
            <person name="Zwaenepoel A."/>
            <person name="Wallace J."/>
            <person name="Van De Peer Y."/>
            <person name="Van Deynze A."/>
        </authorList>
    </citation>
    <scope>NUCLEOTIDE SEQUENCE</scope>
    <source>
        <tissue evidence="5">Leaves</tissue>
    </source>
</reference>
<dbReference type="OrthoDB" id="679888at2759"/>
<dbReference type="AlphaFoldDB" id="A0A835BMU3"/>
<feature type="chain" id="PRO_5032615070" description="Knottins-like domain-containing protein" evidence="3">
    <location>
        <begin position="28"/>
        <end position="99"/>
    </location>
</feature>
<gene>
    <name evidence="5" type="ORF">HU200_035279</name>
</gene>
<feature type="compositionally biased region" description="Basic and acidic residues" evidence="2">
    <location>
        <begin position="90"/>
        <end position="99"/>
    </location>
</feature>
<evidence type="ECO:0000313" key="6">
    <source>
        <dbReference type="Proteomes" id="UP000636709"/>
    </source>
</evidence>
<dbReference type="Gene3D" id="3.30.30.10">
    <property type="entry name" value="Knottin, scorpion toxin-like"/>
    <property type="match status" value="1"/>
</dbReference>
<feature type="signal peptide" evidence="3">
    <location>
        <begin position="1"/>
        <end position="27"/>
    </location>
</feature>
<accession>A0A835BMU3</accession>
<dbReference type="InterPro" id="IPR008176">
    <property type="entry name" value="Defensin_plant"/>
</dbReference>
<keyword evidence="3" id="KW-0732">Signal</keyword>
<comment type="caution">
    <text evidence="5">The sequence shown here is derived from an EMBL/GenBank/DDBJ whole genome shotgun (WGS) entry which is preliminary data.</text>
</comment>
<dbReference type="InterPro" id="IPR003614">
    <property type="entry name" value="Knottins"/>
</dbReference>
<keyword evidence="1" id="KW-1015">Disulfide bond</keyword>
<dbReference type="SMART" id="SM00505">
    <property type="entry name" value="Knot1"/>
    <property type="match status" value="1"/>
</dbReference>
<feature type="domain" description="Knottins-like" evidence="4">
    <location>
        <begin position="29"/>
        <end position="76"/>
    </location>
</feature>
<evidence type="ECO:0000313" key="5">
    <source>
        <dbReference type="EMBL" id="KAF8697793.1"/>
    </source>
</evidence>
<proteinExistence type="predicted"/>
<evidence type="ECO:0000256" key="1">
    <source>
        <dbReference type="ARBA" id="ARBA00023157"/>
    </source>
</evidence>
<keyword evidence="6" id="KW-1185">Reference proteome</keyword>
<dbReference type="Pfam" id="PF00304">
    <property type="entry name" value="Gamma-thionin"/>
    <property type="match status" value="1"/>
</dbReference>
<evidence type="ECO:0000256" key="2">
    <source>
        <dbReference type="SAM" id="MobiDB-lite"/>
    </source>
</evidence>
<feature type="region of interest" description="Disordered" evidence="2">
    <location>
        <begin position="80"/>
        <end position="99"/>
    </location>
</feature>
<protein>
    <recommendedName>
        <fullName evidence="4">Knottins-like domain-containing protein</fullName>
    </recommendedName>
</protein>
<dbReference type="Proteomes" id="UP000636709">
    <property type="component" value="Unassembled WGS sequence"/>
</dbReference>